<dbReference type="CDD" id="cd07812">
    <property type="entry name" value="SRPBCC"/>
    <property type="match status" value="1"/>
</dbReference>
<proteinExistence type="predicted"/>
<dbReference type="Pfam" id="PF10604">
    <property type="entry name" value="Polyketide_cyc2"/>
    <property type="match status" value="1"/>
</dbReference>
<keyword evidence="2" id="KW-1185">Reference proteome</keyword>
<dbReference type="InterPro" id="IPR019587">
    <property type="entry name" value="Polyketide_cyclase/dehydratase"/>
</dbReference>
<gene>
    <name evidence="1" type="ORF">N7E81_11670</name>
</gene>
<dbReference type="InterPro" id="IPR023393">
    <property type="entry name" value="START-like_dom_sf"/>
</dbReference>
<dbReference type="Gene3D" id="3.30.530.20">
    <property type="match status" value="1"/>
</dbReference>
<organism evidence="1 2">
    <name type="scientific">Reichenbachiella carrageenanivorans</name>
    <dbReference type="NCBI Taxonomy" id="2979869"/>
    <lineage>
        <taxon>Bacteria</taxon>
        <taxon>Pseudomonadati</taxon>
        <taxon>Bacteroidota</taxon>
        <taxon>Cytophagia</taxon>
        <taxon>Cytophagales</taxon>
        <taxon>Reichenbachiellaceae</taxon>
        <taxon>Reichenbachiella</taxon>
    </lineage>
</organism>
<accession>A0ABY6CZ00</accession>
<protein>
    <submittedName>
        <fullName evidence="1">SRPBCC family protein</fullName>
    </submittedName>
</protein>
<evidence type="ECO:0000313" key="2">
    <source>
        <dbReference type="Proteomes" id="UP001062165"/>
    </source>
</evidence>
<dbReference type="EMBL" id="CP106735">
    <property type="protein sequence ID" value="UXX78018.1"/>
    <property type="molecule type" value="Genomic_DNA"/>
</dbReference>
<dbReference type="RefSeq" id="WP_263049764.1">
    <property type="nucleotide sequence ID" value="NZ_CP106735.1"/>
</dbReference>
<dbReference type="Proteomes" id="UP001062165">
    <property type="component" value="Chromosome"/>
</dbReference>
<sequence length="146" mass="16781">MKYTVDILIDLPRAKVIELFDNPELMPKWQPDLVSFEPLSGAPSQPGSKAKLHYKMGKREVEMIETIAKNTLPEELVATYETKGVYNLISNRFVATSDHQTQWVSENEFQFSGFMKLIGFFMKSAFPKQTLKFMNQFKTFAEATES</sequence>
<evidence type="ECO:0000313" key="1">
    <source>
        <dbReference type="EMBL" id="UXX78018.1"/>
    </source>
</evidence>
<dbReference type="SUPFAM" id="SSF55961">
    <property type="entry name" value="Bet v1-like"/>
    <property type="match status" value="1"/>
</dbReference>
<name>A0ABY6CZ00_9BACT</name>
<reference evidence="1" key="1">
    <citation type="submission" date="2022-10" db="EMBL/GenBank/DDBJ databases">
        <title>Comparative genomics and taxonomic characterization of three novel marine species of genus Reichenbachiella exhibiting antioxidant and polysaccharide degradation activities.</title>
        <authorList>
            <person name="Muhammad N."/>
            <person name="Lee Y.-J."/>
            <person name="Ko J."/>
            <person name="Kim S.-G."/>
        </authorList>
    </citation>
    <scope>NUCLEOTIDE SEQUENCE</scope>
    <source>
        <strain evidence="1">Wsw4-B4</strain>
    </source>
</reference>